<dbReference type="PANTHER" id="PTHR23155">
    <property type="entry name" value="DISEASE RESISTANCE PROTEIN RP"/>
    <property type="match status" value="1"/>
</dbReference>
<accession>A0AA39AK08</accession>
<comment type="caution">
    <text evidence="8">The sequence shown here is derived from an EMBL/GenBank/DDBJ whole genome shotgun (WGS) entry which is preliminary data.</text>
</comment>
<dbReference type="Gene3D" id="3.80.10.10">
    <property type="entry name" value="Ribonuclease Inhibitor"/>
    <property type="match status" value="1"/>
</dbReference>
<dbReference type="Gene3D" id="1.10.10.10">
    <property type="entry name" value="Winged helix-like DNA-binding domain superfamily/Winged helix DNA-binding domain"/>
    <property type="match status" value="1"/>
</dbReference>
<dbReference type="InterPro" id="IPR058922">
    <property type="entry name" value="WHD_DRP"/>
</dbReference>
<feature type="domain" description="Disease resistance R13L4/SHOC-2-like LRR" evidence="7">
    <location>
        <begin position="570"/>
        <end position="867"/>
    </location>
</feature>
<dbReference type="AlphaFoldDB" id="A0AA39AK08"/>
<dbReference type="InterPro" id="IPR038005">
    <property type="entry name" value="RX-like_CC"/>
</dbReference>
<keyword evidence="1" id="KW-0677">Repeat</keyword>
<dbReference type="FunFam" id="1.10.10.10:FF:000322">
    <property type="entry name" value="Probable disease resistance protein At1g63360"/>
    <property type="match status" value="1"/>
</dbReference>
<gene>
    <name evidence="8" type="ORF">PVL29_000838</name>
</gene>
<protein>
    <recommendedName>
        <fullName evidence="10">Disease resistance protein RPM1-like</fullName>
    </recommendedName>
</protein>
<dbReference type="InterPro" id="IPR044974">
    <property type="entry name" value="Disease_R_plants"/>
</dbReference>
<dbReference type="GO" id="GO:0043531">
    <property type="term" value="F:ADP binding"/>
    <property type="evidence" value="ECO:0007669"/>
    <property type="project" value="InterPro"/>
</dbReference>
<dbReference type="CDD" id="cd14798">
    <property type="entry name" value="RX-CC_like"/>
    <property type="match status" value="1"/>
</dbReference>
<keyword evidence="3" id="KW-0611">Plant defense</keyword>
<keyword evidence="2" id="KW-0547">Nucleotide-binding</keyword>
<dbReference type="EMBL" id="JARBHA010000001">
    <property type="protein sequence ID" value="KAJ9709056.1"/>
    <property type="molecule type" value="Genomic_DNA"/>
</dbReference>
<dbReference type="PRINTS" id="PR00364">
    <property type="entry name" value="DISEASERSIST"/>
</dbReference>
<evidence type="ECO:0000256" key="2">
    <source>
        <dbReference type="ARBA" id="ARBA00022741"/>
    </source>
</evidence>
<dbReference type="Pfam" id="PF23559">
    <property type="entry name" value="WHD_DRP"/>
    <property type="match status" value="1"/>
</dbReference>
<dbReference type="InterPro" id="IPR055414">
    <property type="entry name" value="LRR_R13L4/SHOC2-like"/>
</dbReference>
<feature type="domain" description="Disease resistance N-terminal" evidence="5">
    <location>
        <begin position="5"/>
        <end position="87"/>
    </location>
</feature>
<evidence type="ECO:0000256" key="3">
    <source>
        <dbReference type="ARBA" id="ARBA00022821"/>
    </source>
</evidence>
<evidence type="ECO:0000259" key="4">
    <source>
        <dbReference type="Pfam" id="PF00931"/>
    </source>
</evidence>
<dbReference type="Pfam" id="PF23598">
    <property type="entry name" value="LRR_14"/>
    <property type="match status" value="1"/>
</dbReference>
<sequence>MAMIAVQIVLEKLASLVTDETYLLGGVHREISELRDDLNSMKSFLQDAEAESESSQVVKTWVNQVRDVACDTEDALEEFMLRFHPHHGRGFIHSLRNCYHYVWQLKGRHRLAVQIQNIKGRIKAISERRDAFSFNKVDEVTASSSDLSIWHVHKLGALYIDDADVVGIEKPKNQLIAWLVGGEQKLTAVSVVGMGGLGKTTLVKKAYDSQPIKGRFSCWAWVTVSKSFKVVDLLRVALKGFLEATKEAAPAPEEIDTMGDLLLVDALRNHLQQKRYLIVLDDVWSVNAWEVVKYALPDSNCGSRIIFTTRLGNIAASIEANIHVYHLQPLPEKEAWNLFCMKAFRGEHKGVCPEELKEISRCILKKCGGLPLAIVTIGGLLSRKEKMVLEWKKVHDSLGEEMKSDQNLESLGRILLLSYNDLPYYLKSCYLYLSVFPEDYLIPRMKLVRLWLVERFVQEKRGHTMEEVAEEYLNELVHRSMIQAVEIDPFNRVRTCRVHDLMREIIQSKSREESLMMVMNERSMTVNEKIRRLSIHQSCETFPSGKKYRGLWSLFLFTSGNSFTSFPREFFHGFRLLRVLDLELTPLSEFPSMVVELIYLRYLSLRRTMVREIPESIGKLKGLEILDLKGTLVSTLPVGILKLKQLSQLQNYRFRFISSLHFANTFGMTVPKGIGGLTNLQKLGDIEVNQDTDIVRELGSLTQLRRLGILELTRKDGIDLCSSLARMSHLTSLYMFSISNHETLELGSLLSPPQFLQRLYLKCGLATLPEWITSLCYLTKLVLQYSNLYNDPLRMLQIAYGGEELCCEARGYPRLKKLVLYLLNQLKCVKVEEGAMSVLRELHIASCRNLEMVPSGIEHLRNLQELLIWDMPHTFLTRIEQNKGEDFCKVQHIPTIKHVY</sequence>
<evidence type="ECO:0000313" key="9">
    <source>
        <dbReference type="Proteomes" id="UP001168098"/>
    </source>
</evidence>
<dbReference type="FunFam" id="3.40.50.300:FF:001091">
    <property type="entry name" value="Probable disease resistance protein At1g61300"/>
    <property type="match status" value="1"/>
</dbReference>
<feature type="domain" description="NB-ARC" evidence="4">
    <location>
        <begin position="169"/>
        <end position="347"/>
    </location>
</feature>
<dbReference type="GO" id="GO:0098542">
    <property type="term" value="P:defense response to other organism"/>
    <property type="evidence" value="ECO:0007669"/>
    <property type="project" value="TreeGrafter"/>
</dbReference>
<dbReference type="InterPro" id="IPR041118">
    <property type="entry name" value="Rx_N"/>
</dbReference>
<dbReference type="FunFam" id="1.10.8.430:FF:000003">
    <property type="entry name" value="Probable disease resistance protein At5g66910"/>
    <property type="match status" value="1"/>
</dbReference>
<dbReference type="PANTHER" id="PTHR23155:SF1205">
    <property type="entry name" value="DISEASE RESISTANCE PROTEIN RPM1"/>
    <property type="match status" value="1"/>
</dbReference>
<dbReference type="Pfam" id="PF18052">
    <property type="entry name" value="Rx_N"/>
    <property type="match status" value="1"/>
</dbReference>
<evidence type="ECO:0000313" key="8">
    <source>
        <dbReference type="EMBL" id="KAJ9709056.1"/>
    </source>
</evidence>
<name>A0AA39AK08_VITRO</name>
<dbReference type="Gene3D" id="1.20.5.4130">
    <property type="match status" value="1"/>
</dbReference>
<dbReference type="Gene3D" id="3.40.50.300">
    <property type="entry name" value="P-loop containing nucleotide triphosphate hydrolases"/>
    <property type="match status" value="1"/>
</dbReference>
<dbReference type="Pfam" id="PF00931">
    <property type="entry name" value="NB-ARC"/>
    <property type="match status" value="1"/>
</dbReference>
<dbReference type="InterPro" id="IPR027417">
    <property type="entry name" value="P-loop_NTPase"/>
</dbReference>
<dbReference type="InterPro" id="IPR042197">
    <property type="entry name" value="Apaf_helical"/>
</dbReference>
<dbReference type="InterPro" id="IPR036388">
    <property type="entry name" value="WH-like_DNA-bd_sf"/>
</dbReference>
<dbReference type="SUPFAM" id="SSF52058">
    <property type="entry name" value="L domain-like"/>
    <property type="match status" value="1"/>
</dbReference>
<proteinExistence type="predicted"/>
<evidence type="ECO:0000256" key="1">
    <source>
        <dbReference type="ARBA" id="ARBA00022737"/>
    </source>
</evidence>
<dbReference type="InterPro" id="IPR032675">
    <property type="entry name" value="LRR_dom_sf"/>
</dbReference>
<evidence type="ECO:0000259" key="6">
    <source>
        <dbReference type="Pfam" id="PF23559"/>
    </source>
</evidence>
<feature type="domain" description="Disease resistance protein winged helix" evidence="6">
    <location>
        <begin position="435"/>
        <end position="506"/>
    </location>
</feature>
<dbReference type="Proteomes" id="UP001168098">
    <property type="component" value="Unassembled WGS sequence"/>
</dbReference>
<organism evidence="8 9">
    <name type="scientific">Vitis rotundifolia</name>
    <name type="common">Muscadine grape</name>
    <dbReference type="NCBI Taxonomy" id="103349"/>
    <lineage>
        <taxon>Eukaryota</taxon>
        <taxon>Viridiplantae</taxon>
        <taxon>Streptophyta</taxon>
        <taxon>Embryophyta</taxon>
        <taxon>Tracheophyta</taxon>
        <taxon>Spermatophyta</taxon>
        <taxon>Magnoliopsida</taxon>
        <taxon>eudicotyledons</taxon>
        <taxon>Gunneridae</taxon>
        <taxon>Pentapetalae</taxon>
        <taxon>rosids</taxon>
        <taxon>Vitales</taxon>
        <taxon>Vitaceae</taxon>
        <taxon>Viteae</taxon>
        <taxon>Vitis</taxon>
    </lineage>
</organism>
<dbReference type="Gene3D" id="1.10.8.430">
    <property type="entry name" value="Helical domain of apoptotic protease-activating factors"/>
    <property type="match status" value="1"/>
</dbReference>
<evidence type="ECO:0000259" key="5">
    <source>
        <dbReference type="Pfam" id="PF18052"/>
    </source>
</evidence>
<evidence type="ECO:0008006" key="10">
    <source>
        <dbReference type="Google" id="ProtNLM"/>
    </source>
</evidence>
<dbReference type="SUPFAM" id="SSF52540">
    <property type="entry name" value="P-loop containing nucleoside triphosphate hydrolases"/>
    <property type="match status" value="1"/>
</dbReference>
<keyword evidence="9" id="KW-1185">Reference proteome</keyword>
<dbReference type="InterPro" id="IPR002182">
    <property type="entry name" value="NB-ARC"/>
</dbReference>
<evidence type="ECO:0000259" key="7">
    <source>
        <dbReference type="Pfam" id="PF23598"/>
    </source>
</evidence>
<reference evidence="8 9" key="1">
    <citation type="journal article" date="2023" name="BMC Biotechnol.">
        <title>Vitis rotundifolia cv Carlos genome sequencing.</title>
        <authorList>
            <person name="Huff M."/>
            <person name="Hulse-Kemp A."/>
            <person name="Scheffler B."/>
            <person name="Youngblood R."/>
            <person name="Simpson S."/>
            <person name="Babiker E."/>
            <person name="Staton M."/>
        </authorList>
    </citation>
    <scope>NUCLEOTIDE SEQUENCE [LARGE SCALE GENOMIC DNA]</scope>
    <source>
        <tissue evidence="8">Leaf</tissue>
    </source>
</reference>